<evidence type="ECO:0000313" key="6">
    <source>
        <dbReference type="Proteomes" id="UP000192132"/>
    </source>
</evidence>
<dbReference type="STRING" id="1907941.BKE30_10610"/>
<dbReference type="PIRSF" id="PIRSF015582">
    <property type="entry name" value="Cit_lyase_B"/>
    <property type="match status" value="1"/>
</dbReference>
<comment type="cofactor">
    <cofactor evidence="1">
        <name>Mg(2+)</name>
        <dbReference type="ChEBI" id="CHEBI:18420"/>
    </cofactor>
</comment>
<name>A0A1S8CT04_9GAMM</name>
<keyword evidence="6" id="KW-1185">Reference proteome</keyword>
<dbReference type="InterPro" id="IPR039480">
    <property type="entry name" value="C-C_Bond_Lyase-like"/>
</dbReference>
<keyword evidence="2 4" id="KW-0479">Metal-binding</keyword>
<dbReference type="GO" id="GO:0016829">
    <property type="term" value="F:lyase activity"/>
    <property type="evidence" value="ECO:0007669"/>
    <property type="project" value="UniProtKB-KW"/>
</dbReference>
<feature type="binding site" evidence="4">
    <location>
        <position position="160"/>
    </location>
    <ligand>
        <name>Mg(2+)</name>
        <dbReference type="ChEBI" id="CHEBI:18420"/>
    </ligand>
</feature>
<evidence type="ECO:0000256" key="4">
    <source>
        <dbReference type="PIRSR" id="PIRSR015582-2"/>
    </source>
</evidence>
<evidence type="ECO:0000256" key="2">
    <source>
        <dbReference type="ARBA" id="ARBA00022723"/>
    </source>
</evidence>
<accession>A0A1S8CT04</accession>
<dbReference type="OrthoDB" id="348111at2"/>
<comment type="caution">
    <text evidence="5">The sequence shown here is derived from an EMBL/GenBank/DDBJ whole genome shotgun (WGS) entry which is preliminary data.</text>
</comment>
<dbReference type="Gene3D" id="3.20.20.60">
    <property type="entry name" value="Phosphoenolpyruvate-binding domains"/>
    <property type="match status" value="1"/>
</dbReference>
<evidence type="ECO:0000256" key="1">
    <source>
        <dbReference type="ARBA" id="ARBA00001946"/>
    </source>
</evidence>
<gene>
    <name evidence="5" type="ORF">BKE30_10610</name>
</gene>
<protein>
    <submittedName>
        <fullName evidence="5">Citrate lyase beta chain</fullName>
    </submittedName>
</protein>
<dbReference type="Pfam" id="PF15617">
    <property type="entry name" value="C-C_Bond_Lyase"/>
    <property type="match status" value="1"/>
</dbReference>
<organism evidence="5 6">
    <name type="scientific">Alkanindiges hydrocarboniclasticus</name>
    <dbReference type="NCBI Taxonomy" id="1907941"/>
    <lineage>
        <taxon>Bacteria</taxon>
        <taxon>Pseudomonadati</taxon>
        <taxon>Pseudomonadota</taxon>
        <taxon>Gammaproteobacteria</taxon>
        <taxon>Moraxellales</taxon>
        <taxon>Moraxellaceae</taxon>
        <taxon>Alkanindiges</taxon>
    </lineage>
</organism>
<proteinExistence type="predicted"/>
<dbReference type="Proteomes" id="UP000192132">
    <property type="component" value="Unassembled WGS sequence"/>
</dbReference>
<dbReference type="AlphaFoldDB" id="A0A1S8CT04"/>
<dbReference type="EMBL" id="MLCN01000028">
    <property type="protein sequence ID" value="ONG38990.1"/>
    <property type="molecule type" value="Genomic_DNA"/>
</dbReference>
<dbReference type="PANTHER" id="PTHR32308">
    <property type="entry name" value="LYASE BETA SUBUNIT, PUTATIVE (AFU_ORTHOLOGUE AFUA_4G13030)-RELATED"/>
    <property type="match status" value="1"/>
</dbReference>
<reference evidence="5 6" key="1">
    <citation type="submission" date="2016-10" db="EMBL/GenBank/DDBJ databases">
        <title>Draft Genome sequence of Alkanindiges sp. strain H1.</title>
        <authorList>
            <person name="Subhash Y."/>
            <person name="Lee S."/>
        </authorList>
    </citation>
    <scope>NUCLEOTIDE SEQUENCE [LARGE SCALE GENOMIC DNA]</scope>
    <source>
        <strain evidence="5 6">H1</strain>
    </source>
</reference>
<dbReference type="SUPFAM" id="SSF51621">
    <property type="entry name" value="Phosphoenolpyruvate/pyruvate domain"/>
    <property type="match status" value="1"/>
</dbReference>
<sequence length="303" mass="34343">MTSPYALGATIYCPATHHDLYAIASGQKFPNCRSVVICLEDAVAESDIESGLKNLSKVLTIFAQFGLPQEAPYLFIRPRHLAMAQHLVEWKNIEVLNGFVLPKFCLADLAGWKNTITDRLQVMPTLETLEFFDPGYIQEFRQAMQQEMPSVLALRIGGNDLLNCLKMRRPRHLTIYETPVLTLINQLIGQLTPFGFRLTAPVFEYFSDLALLRQEVERDVLLGLVGKTAIHPSQIDVIHEAFQVSQHDYLDAERILQQDAKAVFGSNGSMLEPATHKQWAMQIIERAKYYGVQPEHNYILRNG</sequence>
<dbReference type="PANTHER" id="PTHR32308:SF10">
    <property type="entry name" value="CITRATE LYASE SUBUNIT BETA"/>
    <property type="match status" value="1"/>
</dbReference>
<dbReference type="GO" id="GO:0006107">
    <property type="term" value="P:oxaloacetate metabolic process"/>
    <property type="evidence" value="ECO:0007669"/>
    <property type="project" value="TreeGrafter"/>
</dbReference>
<dbReference type="GO" id="GO:0000287">
    <property type="term" value="F:magnesium ion binding"/>
    <property type="evidence" value="ECO:0007669"/>
    <property type="project" value="TreeGrafter"/>
</dbReference>
<keyword evidence="5" id="KW-0456">Lyase</keyword>
<evidence type="ECO:0000313" key="5">
    <source>
        <dbReference type="EMBL" id="ONG38990.1"/>
    </source>
</evidence>
<dbReference type="InterPro" id="IPR015813">
    <property type="entry name" value="Pyrv/PenolPyrv_kinase-like_dom"/>
</dbReference>
<keyword evidence="3 4" id="KW-0460">Magnesium</keyword>
<dbReference type="InterPro" id="IPR040442">
    <property type="entry name" value="Pyrv_kinase-like_dom_sf"/>
</dbReference>
<dbReference type="InterPro" id="IPR011206">
    <property type="entry name" value="Citrate_lyase_beta/mcl1/mcl2"/>
</dbReference>
<evidence type="ECO:0000256" key="3">
    <source>
        <dbReference type="ARBA" id="ARBA00022842"/>
    </source>
</evidence>